<evidence type="ECO:0000256" key="1">
    <source>
        <dbReference type="SAM" id="MobiDB-lite"/>
    </source>
</evidence>
<dbReference type="EMBL" id="JACGWL010001004">
    <property type="protein sequence ID" value="KAK4380885.1"/>
    <property type="molecule type" value="Genomic_DNA"/>
</dbReference>
<dbReference type="PANTHER" id="PTHR47165">
    <property type="entry name" value="OS03G0429900 PROTEIN"/>
    <property type="match status" value="1"/>
</dbReference>
<feature type="domain" description="Replication protein A 70 kDa DNA-binding subunit B/D first OB fold" evidence="2">
    <location>
        <begin position="8"/>
        <end position="107"/>
    </location>
</feature>
<keyword evidence="4" id="KW-1185">Reference proteome</keyword>
<dbReference type="Pfam" id="PF02721">
    <property type="entry name" value="DUF223"/>
    <property type="match status" value="1"/>
</dbReference>
<sequence>MHRPLVPVAEITPNTKNWTTKVLVVQKLSPRQSQSSPKKYQRFLFIDKDGTKVQAVIYSPDMSLMEDVLQLQETYYISNAKVTFVEPKYRMVPHMYQWIISRTTVIRRVTDDSLPRELGAPEFKKFADIPLFLNSNSLIDVLAIVVEKLEQKSINTKYGMSTIQEFVVVNDEKKPMILTLWNEVISTEGASILAIADKMPIIAATRLHVTDYNVPQAIIPRQNIPRDSFSSIANVITNNVEDKFWVKVTATIMDVDKKYWYMACDNCLKGTTGEYGWEITCNFCRAETIAKPRTKFAITLSDDTHNWMLLYLVTWQRIFLNKKLDCDAINKRLNGRRFIVQIKKKTVDTHYGIGYHYNVASLMEEDAIQPPKDDVKECSSSHSHGVDLSTIGVDPNVATASMNTHILQSTKDSQDAASSSASLPKDK</sequence>
<evidence type="ECO:0000259" key="2">
    <source>
        <dbReference type="Pfam" id="PF02721"/>
    </source>
</evidence>
<dbReference type="InterPro" id="IPR003871">
    <property type="entry name" value="RFA1B/D_OB_1st"/>
</dbReference>
<evidence type="ECO:0000313" key="3">
    <source>
        <dbReference type="EMBL" id="KAK4380885.1"/>
    </source>
</evidence>
<accession>A0AAE1T3J7</accession>
<feature type="compositionally biased region" description="Polar residues" evidence="1">
    <location>
        <begin position="402"/>
        <end position="411"/>
    </location>
</feature>
<dbReference type="Gene3D" id="2.40.50.140">
    <property type="entry name" value="Nucleic acid-binding proteins"/>
    <property type="match status" value="3"/>
</dbReference>
<protein>
    <recommendedName>
        <fullName evidence="2">Replication protein A 70 kDa DNA-binding subunit B/D first OB fold domain-containing protein</fullName>
    </recommendedName>
</protein>
<dbReference type="PANTHER" id="PTHR47165:SF4">
    <property type="entry name" value="OS03G0429900 PROTEIN"/>
    <property type="match status" value="1"/>
</dbReference>
<feature type="compositionally biased region" description="Low complexity" evidence="1">
    <location>
        <begin position="416"/>
        <end position="427"/>
    </location>
</feature>
<organism evidence="3 4">
    <name type="scientific">Sesamum angolense</name>
    <dbReference type="NCBI Taxonomy" id="2727404"/>
    <lineage>
        <taxon>Eukaryota</taxon>
        <taxon>Viridiplantae</taxon>
        <taxon>Streptophyta</taxon>
        <taxon>Embryophyta</taxon>
        <taxon>Tracheophyta</taxon>
        <taxon>Spermatophyta</taxon>
        <taxon>Magnoliopsida</taxon>
        <taxon>eudicotyledons</taxon>
        <taxon>Gunneridae</taxon>
        <taxon>Pentapetalae</taxon>
        <taxon>asterids</taxon>
        <taxon>lamiids</taxon>
        <taxon>Lamiales</taxon>
        <taxon>Pedaliaceae</taxon>
        <taxon>Sesamum</taxon>
    </lineage>
</organism>
<feature type="region of interest" description="Disordered" evidence="1">
    <location>
        <begin position="402"/>
        <end position="427"/>
    </location>
</feature>
<reference evidence="3" key="1">
    <citation type="submission" date="2020-06" db="EMBL/GenBank/DDBJ databases">
        <authorList>
            <person name="Li T."/>
            <person name="Hu X."/>
            <person name="Zhang T."/>
            <person name="Song X."/>
            <person name="Zhang H."/>
            <person name="Dai N."/>
            <person name="Sheng W."/>
            <person name="Hou X."/>
            <person name="Wei L."/>
        </authorList>
    </citation>
    <scope>NUCLEOTIDE SEQUENCE</scope>
    <source>
        <strain evidence="3">K16</strain>
        <tissue evidence="3">Leaf</tissue>
    </source>
</reference>
<proteinExistence type="predicted"/>
<dbReference type="InterPro" id="IPR012340">
    <property type="entry name" value="NA-bd_OB-fold"/>
</dbReference>
<name>A0AAE1T3J7_9LAMI</name>
<dbReference type="Proteomes" id="UP001289374">
    <property type="component" value="Unassembled WGS sequence"/>
</dbReference>
<comment type="caution">
    <text evidence="3">The sequence shown here is derived from an EMBL/GenBank/DDBJ whole genome shotgun (WGS) entry which is preliminary data.</text>
</comment>
<gene>
    <name evidence="3" type="ORF">Sango_3021800</name>
</gene>
<dbReference type="AlphaFoldDB" id="A0AAE1T3J7"/>
<reference evidence="3" key="2">
    <citation type="journal article" date="2024" name="Plant">
        <title>Genomic evolution and insights into agronomic trait innovations of Sesamum species.</title>
        <authorList>
            <person name="Miao H."/>
            <person name="Wang L."/>
            <person name="Qu L."/>
            <person name="Liu H."/>
            <person name="Sun Y."/>
            <person name="Le M."/>
            <person name="Wang Q."/>
            <person name="Wei S."/>
            <person name="Zheng Y."/>
            <person name="Lin W."/>
            <person name="Duan Y."/>
            <person name="Cao H."/>
            <person name="Xiong S."/>
            <person name="Wang X."/>
            <person name="Wei L."/>
            <person name="Li C."/>
            <person name="Ma Q."/>
            <person name="Ju M."/>
            <person name="Zhao R."/>
            <person name="Li G."/>
            <person name="Mu C."/>
            <person name="Tian Q."/>
            <person name="Mei H."/>
            <person name="Zhang T."/>
            <person name="Gao T."/>
            <person name="Zhang H."/>
        </authorList>
    </citation>
    <scope>NUCLEOTIDE SEQUENCE</scope>
    <source>
        <strain evidence="3">K16</strain>
    </source>
</reference>
<evidence type="ECO:0000313" key="4">
    <source>
        <dbReference type="Proteomes" id="UP001289374"/>
    </source>
</evidence>
<dbReference type="SUPFAM" id="SSF50249">
    <property type="entry name" value="Nucleic acid-binding proteins"/>
    <property type="match status" value="3"/>
</dbReference>